<accession>A0A7J9H446</accession>
<gene>
    <name evidence="1" type="ORF">Gohar_004146</name>
</gene>
<reference evidence="1 2" key="1">
    <citation type="journal article" date="2019" name="Genome Biol. Evol.">
        <title>Insights into the evolution of the New World diploid cottons (Gossypium, subgenus Houzingenia) based on genome sequencing.</title>
        <authorList>
            <person name="Grover C.E."/>
            <person name="Arick M.A. 2nd"/>
            <person name="Thrash A."/>
            <person name="Conover J.L."/>
            <person name="Sanders W.S."/>
            <person name="Peterson D.G."/>
            <person name="Frelichowski J.E."/>
            <person name="Scheffler J.A."/>
            <person name="Scheffler B.E."/>
            <person name="Wendel J.F."/>
        </authorList>
    </citation>
    <scope>NUCLEOTIDE SEQUENCE [LARGE SCALE GENOMIC DNA]</scope>
    <source>
        <strain evidence="1">0</strain>
        <tissue evidence="1">Leaf</tissue>
    </source>
</reference>
<dbReference type="OrthoDB" id="10445185at2759"/>
<keyword evidence="2" id="KW-1185">Reference proteome</keyword>
<dbReference type="EMBL" id="JABFAD010000008">
    <property type="protein sequence ID" value="MBA0804570.1"/>
    <property type="molecule type" value="Genomic_DNA"/>
</dbReference>
<organism evidence="1 2">
    <name type="scientific">Gossypium harknessii</name>
    <dbReference type="NCBI Taxonomy" id="34285"/>
    <lineage>
        <taxon>Eukaryota</taxon>
        <taxon>Viridiplantae</taxon>
        <taxon>Streptophyta</taxon>
        <taxon>Embryophyta</taxon>
        <taxon>Tracheophyta</taxon>
        <taxon>Spermatophyta</taxon>
        <taxon>Magnoliopsida</taxon>
        <taxon>eudicotyledons</taxon>
        <taxon>Gunneridae</taxon>
        <taxon>Pentapetalae</taxon>
        <taxon>rosids</taxon>
        <taxon>malvids</taxon>
        <taxon>Malvales</taxon>
        <taxon>Malvaceae</taxon>
        <taxon>Malvoideae</taxon>
        <taxon>Gossypium</taxon>
    </lineage>
</organism>
<comment type="caution">
    <text evidence="1">The sequence shown here is derived from an EMBL/GenBank/DDBJ whole genome shotgun (WGS) entry which is preliminary data.</text>
</comment>
<name>A0A7J9H446_9ROSI</name>
<dbReference type="AlphaFoldDB" id="A0A7J9H446"/>
<evidence type="ECO:0008006" key="3">
    <source>
        <dbReference type="Google" id="ProtNLM"/>
    </source>
</evidence>
<dbReference type="Proteomes" id="UP000593560">
    <property type="component" value="Unassembled WGS sequence"/>
</dbReference>
<evidence type="ECO:0000313" key="2">
    <source>
        <dbReference type="Proteomes" id="UP000593560"/>
    </source>
</evidence>
<evidence type="ECO:0000313" key="1">
    <source>
        <dbReference type="EMBL" id="MBA0804570.1"/>
    </source>
</evidence>
<sequence>MDSLTIGTVPISESSDHKSWLAEVGIDFVVELGFKSVQVERDSLTIIKKVNLATQDKSMLSPIIKDIKGKMGDLKESPFSLLVDEPTLLRMPWLLKGDGCTSYDTR</sequence>
<protein>
    <recommendedName>
        <fullName evidence="3">RNase H type-1 domain-containing protein</fullName>
    </recommendedName>
</protein>
<proteinExistence type="predicted"/>